<comment type="similarity">
    <text evidence="1">Belongs to the 4-hydroxybenzoyl-CoA thioesterase family.</text>
</comment>
<sequence length="141" mass="16379">MLISETTVEVRYAETDQMGVVYHANYLVWMELGRTSFIKDLGYSYAKMEEDGIISPVIDIQASYKKSMRYGEKATVKTWVEEYDGFRVKYGYEILNEAGELSVTGFSVHVCVKKENFRPISIKRMYPDWHESYLKASKKAD</sequence>
<evidence type="ECO:0000256" key="2">
    <source>
        <dbReference type="ARBA" id="ARBA00022801"/>
    </source>
</evidence>
<dbReference type="InterPro" id="IPR029069">
    <property type="entry name" value="HotDog_dom_sf"/>
</dbReference>
<comment type="caution">
    <text evidence="3">The sequence shown here is derived from an EMBL/GenBank/DDBJ whole genome shotgun (WGS) entry which is preliminary data.</text>
</comment>
<dbReference type="PANTHER" id="PTHR31793:SF27">
    <property type="entry name" value="NOVEL THIOESTERASE SUPERFAMILY DOMAIN AND SAPOSIN A-TYPE DOMAIN CONTAINING PROTEIN (0610012H03RIK)"/>
    <property type="match status" value="1"/>
</dbReference>
<dbReference type="InterPro" id="IPR050563">
    <property type="entry name" value="4-hydroxybenzoyl-CoA_TE"/>
</dbReference>
<dbReference type="RefSeq" id="WP_115453221.1">
    <property type="nucleotide sequence ID" value="NZ_QNQT01000008.1"/>
</dbReference>
<dbReference type="NCBIfam" id="TIGR00051">
    <property type="entry name" value="YbgC/FadM family acyl-CoA thioesterase"/>
    <property type="match status" value="1"/>
</dbReference>
<dbReference type="Gene3D" id="3.10.129.10">
    <property type="entry name" value="Hotdog Thioesterase"/>
    <property type="match status" value="1"/>
</dbReference>
<keyword evidence="2" id="KW-0378">Hydrolase</keyword>
<organism evidence="3 4">
    <name type="scientific">Neobacillus piezotolerans</name>
    <dbReference type="NCBI Taxonomy" id="2259171"/>
    <lineage>
        <taxon>Bacteria</taxon>
        <taxon>Bacillati</taxon>
        <taxon>Bacillota</taxon>
        <taxon>Bacilli</taxon>
        <taxon>Bacillales</taxon>
        <taxon>Bacillaceae</taxon>
        <taxon>Neobacillus</taxon>
    </lineage>
</organism>
<reference evidence="3 4" key="1">
    <citation type="submission" date="2018-07" db="EMBL/GenBank/DDBJ databases">
        <title>Bacillus sp. YLB-04 draft genome sequence.</title>
        <authorList>
            <person name="Yu L."/>
            <person name="Tang X."/>
        </authorList>
    </citation>
    <scope>NUCLEOTIDE SEQUENCE [LARGE SCALE GENOMIC DNA]</scope>
    <source>
        <strain evidence="3 4">YLB-04</strain>
    </source>
</reference>
<dbReference type="AlphaFoldDB" id="A0A3D8GP42"/>
<evidence type="ECO:0000313" key="3">
    <source>
        <dbReference type="EMBL" id="RDU35846.1"/>
    </source>
</evidence>
<dbReference type="GO" id="GO:0047617">
    <property type="term" value="F:fatty acyl-CoA hydrolase activity"/>
    <property type="evidence" value="ECO:0007669"/>
    <property type="project" value="TreeGrafter"/>
</dbReference>
<proteinExistence type="inferred from homology"/>
<name>A0A3D8GP42_9BACI</name>
<dbReference type="CDD" id="cd00586">
    <property type="entry name" value="4HBT"/>
    <property type="match status" value="1"/>
</dbReference>
<dbReference type="Pfam" id="PF13279">
    <property type="entry name" value="4HBT_2"/>
    <property type="match status" value="1"/>
</dbReference>
<dbReference type="OrthoDB" id="9800856at2"/>
<protein>
    <submittedName>
        <fullName evidence="3">Uncharacterized protein</fullName>
    </submittedName>
</protein>
<keyword evidence="4" id="KW-1185">Reference proteome</keyword>
<evidence type="ECO:0000313" key="4">
    <source>
        <dbReference type="Proteomes" id="UP000257144"/>
    </source>
</evidence>
<gene>
    <name evidence="3" type="ORF">DRW41_17090</name>
</gene>
<dbReference type="InterPro" id="IPR006684">
    <property type="entry name" value="YbgC/YbaW"/>
</dbReference>
<dbReference type="SUPFAM" id="SSF54637">
    <property type="entry name" value="Thioesterase/thiol ester dehydrase-isomerase"/>
    <property type="match status" value="1"/>
</dbReference>
<evidence type="ECO:0000256" key="1">
    <source>
        <dbReference type="ARBA" id="ARBA00005953"/>
    </source>
</evidence>
<dbReference type="PIRSF" id="PIRSF003230">
    <property type="entry name" value="YbgC"/>
    <property type="match status" value="1"/>
</dbReference>
<dbReference type="PANTHER" id="PTHR31793">
    <property type="entry name" value="4-HYDROXYBENZOYL-COA THIOESTERASE FAMILY MEMBER"/>
    <property type="match status" value="1"/>
</dbReference>
<dbReference type="FunFam" id="3.10.129.10:FF:000026">
    <property type="entry name" value="Possible 4-hydroxybenzoyl-CoA thioesterase"/>
    <property type="match status" value="1"/>
</dbReference>
<dbReference type="EMBL" id="QNQT01000008">
    <property type="protein sequence ID" value="RDU35846.1"/>
    <property type="molecule type" value="Genomic_DNA"/>
</dbReference>
<accession>A0A3D8GP42</accession>
<dbReference type="Proteomes" id="UP000257144">
    <property type="component" value="Unassembled WGS sequence"/>
</dbReference>